<evidence type="ECO:0000313" key="1">
    <source>
        <dbReference type="EMBL" id="KAI6088476.1"/>
    </source>
</evidence>
<proteinExistence type="predicted"/>
<dbReference type="Proteomes" id="UP001497680">
    <property type="component" value="Unassembled WGS sequence"/>
</dbReference>
<organism evidence="1 2">
    <name type="scientific">Hypoxylon rubiginosum</name>
    <dbReference type="NCBI Taxonomy" id="110542"/>
    <lineage>
        <taxon>Eukaryota</taxon>
        <taxon>Fungi</taxon>
        <taxon>Dikarya</taxon>
        <taxon>Ascomycota</taxon>
        <taxon>Pezizomycotina</taxon>
        <taxon>Sordariomycetes</taxon>
        <taxon>Xylariomycetidae</taxon>
        <taxon>Xylariales</taxon>
        <taxon>Hypoxylaceae</taxon>
        <taxon>Hypoxylon</taxon>
    </lineage>
</organism>
<protein>
    <submittedName>
        <fullName evidence="1">Uncharacterized protein</fullName>
    </submittedName>
</protein>
<sequence length="98" mass="11565">MHFRPQRWLPKDHGLYDPLYAGDDLKGLHPFSQGPRACVGKEVVWWQARLFFAKILWKFDLELAPSQEVNLEKDLRVYGMYIKPEIRVRSTPVRRANA</sequence>
<reference evidence="1 2" key="1">
    <citation type="journal article" date="2022" name="New Phytol.">
        <title>Ecological generalism drives hyperdiversity of secondary metabolite gene clusters in xylarialean endophytes.</title>
        <authorList>
            <person name="Franco M.E.E."/>
            <person name="Wisecaver J.H."/>
            <person name="Arnold A.E."/>
            <person name="Ju Y.M."/>
            <person name="Slot J.C."/>
            <person name="Ahrendt S."/>
            <person name="Moore L.P."/>
            <person name="Eastman K.E."/>
            <person name="Scott K."/>
            <person name="Konkel Z."/>
            <person name="Mondo S.J."/>
            <person name="Kuo A."/>
            <person name="Hayes R.D."/>
            <person name="Haridas S."/>
            <person name="Andreopoulos B."/>
            <person name="Riley R."/>
            <person name="LaButti K."/>
            <person name="Pangilinan J."/>
            <person name="Lipzen A."/>
            <person name="Amirebrahimi M."/>
            <person name="Yan J."/>
            <person name="Adam C."/>
            <person name="Keymanesh K."/>
            <person name="Ng V."/>
            <person name="Louie K."/>
            <person name="Northen T."/>
            <person name="Drula E."/>
            <person name="Henrissat B."/>
            <person name="Hsieh H.M."/>
            <person name="Youens-Clark K."/>
            <person name="Lutzoni F."/>
            <person name="Miadlikowska J."/>
            <person name="Eastwood D.C."/>
            <person name="Hamelin R.C."/>
            <person name="Grigoriev I.V."/>
            <person name="U'Ren J.M."/>
        </authorList>
    </citation>
    <scope>NUCLEOTIDE SEQUENCE [LARGE SCALE GENOMIC DNA]</scope>
    <source>
        <strain evidence="1 2">ER1909</strain>
    </source>
</reference>
<dbReference type="EMBL" id="MU394301">
    <property type="protein sequence ID" value="KAI6088476.1"/>
    <property type="molecule type" value="Genomic_DNA"/>
</dbReference>
<evidence type="ECO:0000313" key="2">
    <source>
        <dbReference type="Proteomes" id="UP001497680"/>
    </source>
</evidence>
<name>A0ACC0D7J2_9PEZI</name>
<accession>A0ACC0D7J2</accession>
<gene>
    <name evidence="1" type="ORF">F4821DRAFT_90273</name>
</gene>
<keyword evidence="2" id="KW-1185">Reference proteome</keyword>
<comment type="caution">
    <text evidence="1">The sequence shown here is derived from an EMBL/GenBank/DDBJ whole genome shotgun (WGS) entry which is preliminary data.</text>
</comment>